<organism evidence="3 4">
    <name type="scientific">[Candida] arabinofermentans NRRL YB-2248</name>
    <dbReference type="NCBI Taxonomy" id="983967"/>
    <lineage>
        <taxon>Eukaryota</taxon>
        <taxon>Fungi</taxon>
        <taxon>Dikarya</taxon>
        <taxon>Ascomycota</taxon>
        <taxon>Saccharomycotina</taxon>
        <taxon>Pichiomycetes</taxon>
        <taxon>Pichiales</taxon>
        <taxon>Pichiaceae</taxon>
        <taxon>Ogataea</taxon>
        <taxon>Ogataea/Candida clade</taxon>
    </lineage>
</organism>
<keyword evidence="1" id="KW-0812">Transmembrane</keyword>
<dbReference type="STRING" id="983967.A0A1E4T939"/>
<evidence type="ECO:0000259" key="2">
    <source>
        <dbReference type="Pfam" id="PF03476"/>
    </source>
</evidence>
<dbReference type="Pfam" id="PF03476">
    <property type="entry name" value="MOSC_N"/>
    <property type="match status" value="1"/>
</dbReference>
<feature type="transmembrane region" description="Helical" evidence="1">
    <location>
        <begin position="47"/>
        <end position="66"/>
    </location>
</feature>
<dbReference type="Proteomes" id="UP000094801">
    <property type="component" value="Unassembled WGS sequence"/>
</dbReference>
<name>A0A1E4T939_9ASCO</name>
<gene>
    <name evidence="3" type="ORF">CANARDRAFT_20979</name>
</gene>
<dbReference type="InterPro" id="IPR005303">
    <property type="entry name" value="MOCOS_middle"/>
</dbReference>
<dbReference type="AlphaFoldDB" id="A0A1E4T939"/>
<dbReference type="EMBL" id="KV453847">
    <property type="protein sequence ID" value="ODV88270.1"/>
    <property type="molecule type" value="Genomic_DNA"/>
</dbReference>
<accession>A0A1E4T939</accession>
<reference evidence="4" key="1">
    <citation type="submission" date="2016-04" db="EMBL/GenBank/DDBJ databases">
        <title>Comparative genomics of biotechnologically important yeasts.</title>
        <authorList>
            <consortium name="DOE Joint Genome Institute"/>
            <person name="Riley R."/>
            <person name="Haridas S."/>
            <person name="Wolfe K.H."/>
            <person name="Lopes M.R."/>
            <person name="Hittinger C.T."/>
            <person name="Goker M."/>
            <person name="Salamov A."/>
            <person name="Wisecaver J."/>
            <person name="Long T.M."/>
            <person name="Aerts A.L."/>
            <person name="Barry K."/>
            <person name="Choi C."/>
            <person name="Clum A."/>
            <person name="Coughlan A.Y."/>
            <person name="Deshpande S."/>
            <person name="Douglass A.P."/>
            <person name="Hanson S.J."/>
            <person name="Klenk H.-P."/>
            <person name="Labutti K."/>
            <person name="Lapidus A."/>
            <person name="Lindquist E."/>
            <person name="Lipzen A."/>
            <person name="Meier-Kolthoff J.P."/>
            <person name="Ohm R.A."/>
            <person name="Otillar R.P."/>
            <person name="Pangilinan J."/>
            <person name="Peng Y."/>
            <person name="Rokas A."/>
            <person name="Rosa C.A."/>
            <person name="Scheuner C."/>
            <person name="Sibirny A.A."/>
            <person name="Slot J.C."/>
            <person name="Stielow J.B."/>
            <person name="Sun H."/>
            <person name="Kurtzman C.P."/>
            <person name="Blackwell M."/>
            <person name="Grigoriev I.V."/>
            <person name="Jeffries T.W."/>
        </authorList>
    </citation>
    <scope>NUCLEOTIDE SEQUENCE [LARGE SCALE GENOMIC DNA]</scope>
    <source>
        <strain evidence="4">NRRL YB-2248</strain>
    </source>
</reference>
<protein>
    <recommendedName>
        <fullName evidence="2">Molybdenum cofactor sulfurase middle domain-containing protein</fullName>
    </recommendedName>
</protein>
<keyword evidence="4" id="KW-1185">Reference proteome</keyword>
<keyword evidence="1" id="KW-0472">Membrane</keyword>
<evidence type="ECO:0000313" key="4">
    <source>
        <dbReference type="Proteomes" id="UP000094801"/>
    </source>
</evidence>
<proteinExistence type="predicted"/>
<evidence type="ECO:0000256" key="1">
    <source>
        <dbReference type="SAM" id="Phobius"/>
    </source>
</evidence>
<feature type="domain" description="Molybdenum cofactor sulfurase middle" evidence="2">
    <location>
        <begin position="81"/>
        <end position="158"/>
    </location>
</feature>
<feature type="transmembrane region" description="Helical" evidence="1">
    <location>
        <begin position="6"/>
        <end position="26"/>
    </location>
</feature>
<sequence length="309" mass="35702">MISFGFIILTGATLLILTELALLVLSTKIEVFLESYKTSRLKTITRHLYNVHFQVLAILTFGYNILFNRGSTFKGTYGGVIDYMLIFPIKSTGHGIKVTEWEVVDNGLKFDRQYALFVWDSERNIYKVITMRTHEKLALLNAKLNKDLNSFEFEYPNLDGSKGSFELPTTLSSEFIEQYCSAGNETVRLQLWLAEMEGYVIDKIIHLDFYKAMGLPDGTKLVYSPSGKECTAYAPKSLNRTTYFQDYYPFLMCSQESFNDVKLKGGESTEYLQMESYRPTIIIKDVEKPYIEDLYYKFDIISSLSRKRF</sequence>
<dbReference type="OrthoDB" id="17255at2759"/>
<evidence type="ECO:0000313" key="3">
    <source>
        <dbReference type="EMBL" id="ODV88270.1"/>
    </source>
</evidence>
<keyword evidence="1" id="KW-1133">Transmembrane helix</keyword>